<organism evidence="3 4">
    <name type="scientific">Aureimonas altamirensis</name>
    <dbReference type="NCBI Taxonomy" id="370622"/>
    <lineage>
        <taxon>Bacteria</taxon>
        <taxon>Pseudomonadati</taxon>
        <taxon>Pseudomonadota</taxon>
        <taxon>Alphaproteobacteria</taxon>
        <taxon>Hyphomicrobiales</taxon>
        <taxon>Aurantimonadaceae</taxon>
        <taxon>Aureimonas</taxon>
    </lineage>
</organism>
<reference evidence="3 4" key="1">
    <citation type="submission" date="2014-09" db="EMBL/GenBank/DDBJ databases">
        <title>Isolation and characterization of Aurantimonas altamirensis ON-56566 from clinical sample following a dog bite.</title>
        <authorList>
            <person name="Eshaghi A."/>
            <person name="Li A."/>
            <person name="Shahinas D."/>
            <person name="Bahn P."/>
            <person name="Kus J.V."/>
            <person name="Patel S.N."/>
        </authorList>
    </citation>
    <scope>NUCLEOTIDE SEQUENCE [LARGE SCALE GENOMIC DNA]</scope>
    <source>
        <strain evidence="3 4">ON-56566</strain>
    </source>
</reference>
<gene>
    <name evidence="3" type="ORF">LA66_05700</name>
</gene>
<dbReference type="SUPFAM" id="SSF46689">
    <property type="entry name" value="Homeodomain-like"/>
    <property type="match status" value="1"/>
</dbReference>
<feature type="domain" description="GAF" evidence="1">
    <location>
        <begin position="71"/>
        <end position="195"/>
    </location>
</feature>
<dbReference type="GO" id="GO:0043565">
    <property type="term" value="F:sequence-specific DNA binding"/>
    <property type="evidence" value="ECO:0007669"/>
    <property type="project" value="InterPro"/>
</dbReference>
<sequence>MQASRSQHVALVETALASGGAARSALVASWQRSVTLHRLHPEQHTPPKQLTEPELVRIREPLQRLMSVAGDTLDRLYAAVGGIGCCVLLADASGIPIERRGAPADDATFRDWGLWTGTVWSEESEGTNGIGTCLVEERGVTIHRDQHFFSRNTLLSCTTAPVFDHEGRLVAALDVSSCRKDLTIEFAQLIALSVNEAARRIENDNFRSVFAGERILLSPATERGPGGLVAVDRHDLIVGATRGARLSQDMSALVEGRPLPADNIFGEAEDDLDSAERATLLRALARNGNQVSAAARSLGISRATLHRKLNRLNIDRHH</sequence>
<dbReference type="RefSeq" id="WP_039189465.1">
    <property type="nucleotide sequence ID" value="NZ_JRFJ01000001.1"/>
</dbReference>
<feature type="domain" description="DNA binding HTH" evidence="2">
    <location>
        <begin position="274"/>
        <end position="311"/>
    </location>
</feature>
<dbReference type="Gene3D" id="3.30.450.40">
    <property type="match status" value="1"/>
</dbReference>
<dbReference type="OrthoDB" id="9805953at2"/>
<dbReference type="InterPro" id="IPR029016">
    <property type="entry name" value="GAF-like_dom_sf"/>
</dbReference>
<dbReference type="InterPro" id="IPR003018">
    <property type="entry name" value="GAF"/>
</dbReference>
<dbReference type="Pfam" id="PF01590">
    <property type="entry name" value="GAF"/>
    <property type="match status" value="1"/>
</dbReference>
<dbReference type="AlphaFoldDB" id="A0A0B1Q9P4"/>
<evidence type="ECO:0000259" key="1">
    <source>
        <dbReference type="Pfam" id="PF01590"/>
    </source>
</evidence>
<dbReference type="Pfam" id="PF02954">
    <property type="entry name" value="HTH_8"/>
    <property type="match status" value="1"/>
</dbReference>
<dbReference type="SUPFAM" id="SSF55781">
    <property type="entry name" value="GAF domain-like"/>
    <property type="match status" value="1"/>
</dbReference>
<dbReference type="Proteomes" id="UP000030826">
    <property type="component" value="Unassembled WGS sequence"/>
</dbReference>
<dbReference type="InterPro" id="IPR002197">
    <property type="entry name" value="HTH_Fis"/>
</dbReference>
<evidence type="ECO:0000313" key="3">
    <source>
        <dbReference type="EMBL" id="KHJ56096.1"/>
    </source>
</evidence>
<dbReference type="STRING" id="370622.LA66_05700"/>
<evidence type="ECO:0000313" key="4">
    <source>
        <dbReference type="Proteomes" id="UP000030826"/>
    </source>
</evidence>
<dbReference type="PRINTS" id="PR01590">
    <property type="entry name" value="HTHFIS"/>
</dbReference>
<dbReference type="EMBL" id="JRFJ01000001">
    <property type="protein sequence ID" value="KHJ56096.1"/>
    <property type="molecule type" value="Genomic_DNA"/>
</dbReference>
<comment type="caution">
    <text evidence="3">The sequence shown here is derived from an EMBL/GenBank/DDBJ whole genome shotgun (WGS) entry which is preliminary data.</text>
</comment>
<dbReference type="Gene3D" id="1.10.10.60">
    <property type="entry name" value="Homeodomain-like"/>
    <property type="match status" value="1"/>
</dbReference>
<evidence type="ECO:0000259" key="2">
    <source>
        <dbReference type="Pfam" id="PF02954"/>
    </source>
</evidence>
<protein>
    <submittedName>
        <fullName evidence="3">Fis family transcriptional regulator</fullName>
    </submittedName>
</protein>
<proteinExistence type="predicted"/>
<name>A0A0B1Q9P4_9HYPH</name>
<dbReference type="InterPro" id="IPR009057">
    <property type="entry name" value="Homeodomain-like_sf"/>
</dbReference>
<accession>A0A0B1Q9P4</accession>